<evidence type="ECO:0000313" key="3">
    <source>
        <dbReference type="Proteomes" id="UP001600165"/>
    </source>
</evidence>
<dbReference type="InterPro" id="IPR039247">
    <property type="entry name" value="KhpB"/>
</dbReference>
<dbReference type="Proteomes" id="UP001600165">
    <property type="component" value="Unassembled WGS sequence"/>
</dbReference>
<proteinExistence type="predicted"/>
<feature type="domain" description="R3H" evidence="1">
    <location>
        <begin position="96"/>
        <end position="162"/>
    </location>
</feature>
<dbReference type="InterPro" id="IPR001374">
    <property type="entry name" value="R3H_dom"/>
</dbReference>
<keyword evidence="3" id="KW-1185">Reference proteome</keyword>
<dbReference type="InterPro" id="IPR015946">
    <property type="entry name" value="KH_dom-like_a/b"/>
</dbReference>
<dbReference type="CDD" id="cd02644">
    <property type="entry name" value="R3H_jag"/>
    <property type="match status" value="1"/>
</dbReference>
<dbReference type="SUPFAM" id="SSF82708">
    <property type="entry name" value="R3H domain"/>
    <property type="match status" value="1"/>
</dbReference>
<dbReference type="Pfam" id="PF01424">
    <property type="entry name" value="R3H"/>
    <property type="match status" value="1"/>
</dbReference>
<dbReference type="InterPro" id="IPR036867">
    <property type="entry name" value="R3H_dom_sf"/>
</dbReference>
<organism evidence="2 3">
    <name type="scientific">Almyronema epifaneia S1</name>
    <dbReference type="NCBI Taxonomy" id="2991925"/>
    <lineage>
        <taxon>Bacteria</taxon>
        <taxon>Bacillati</taxon>
        <taxon>Cyanobacteriota</taxon>
        <taxon>Cyanophyceae</taxon>
        <taxon>Nodosilineales</taxon>
        <taxon>Nodosilineaceae</taxon>
        <taxon>Almyronema</taxon>
        <taxon>Almyronema epifaneia</taxon>
    </lineage>
</organism>
<protein>
    <submittedName>
        <fullName evidence="2">Protein jag</fullName>
    </submittedName>
</protein>
<dbReference type="SMART" id="SM00393">
    <property type="entry name" value="R3H"/>
    <property type="match status" value="1"/>
</dbReference>
<sequence length="166" mass="18505">MTESKNKAGIEWLQTLLRLSGQEIAVKAETVTDEAGVSYWLIMDEAALSAEQIEQLIGSQGTVLDSIQYLVNTTLNLGVPQSEQQAYTVELAGYRARRQDELKAMAAKAVEAVQATHKEYEIASLSSAERRQMHNFLKVYEGLETFSRGKEPDRRLVVRLLGSEEA</sequence>
<reference evidence="2 3" key="1">
    <citation type="submission" date="2024-10" db="EMBL/GenBank/DDBJ databases">
        <authorList>
            <person name="Ratan Roy A."/>
            <person name="Morales Sandoval P.H."/>
            <person name="De Los Santos Villalobos S."/>
            <person name="Chakraborty S."/>
            <person name="Mukherjee J."/>
        </authorList>
    </citation>
    <scope>NUCLEOTIDE SEQUENCE [LARGE SCALE GENOMIC DNA]</scope>
    <source>
        <strain evidence="2 3">S1</strain>
    </source>
</reference>
<evidence type="ECO:0000259" key="1">
    <source>
        <dbReference type="PROSITE" id="PS51061"/>
    </source>
</evidence>
<evidence type="ECO:0000313" key="2">
    <source>
        <dbReference type="EMBL" id="MFE4105485.1"/>
    </source>
</evidence>
<dbReference type="PROSITE" id="PS51061">
    <property type="entry name" value="R3H"/>
    <property type="match status" value="1"/>
</dbReference>
<dbReference type="PANTHER" id="PTHR35800:SF1">
    <property type="entry name" value="RNA-BINDING PROTEIN KHPB"/>
    <property type="match status" value="1"/>
</dbReference>
<dbReference type="PANTHER" id="PTHR35800">
    <property type="entry name" value="PROTEIN JAG"/>
    <property type="match status" value="1"/>
</dbReference>
<dbReference type="InterPro" id="IPR034079">
    <property type="entry name" value="R3H_KhpB"/>
</dbReference>
<comment type="caution">
    <text evidence="2">The sequence shown here is derived from an EMBL/GenBank/DDBJ whole genome shotgun (WGS) entry which is preliminary data.</text>
</comment>
<accession>A0ABW6IBE5</accession>
<dbReference type="Gene3D" id="3.30.300.20">
    <property type="match status" value="1"/>
</dbReference>
<gene>
    <name evidence="2" type="ORF">ACFVKH_04290</name>
</gene>
<dbReference type="RefSeq" id="WP_377962125.1">
    <property type="nucleotide sequence ID" value="NZ_JBHZOL010000024.1"/>
</dbReference>
<dbReference type="Gene3D" id="3.30.1370.50">
    <property type="entry name" value="R3H-like domain"/>
    <property type="match status" value="1"/>
</dbReference>
<name>A0ABW6IBE5_9CYAN</name>
<dbReference type="EMBL" id="JBHZOL010000024">
    <property type="protein sequence ID" value="MFE4105485.1"/>
    <property type="molecule type" value="Genomic_DNA"/>
</dbReference>